<dbReference type="Gene3D" id="3.30.360.10">
    <property type="entry name" value="Dihydrodipicolinate Reductase, domain 2"/>
    <property type="match status" value="1"/>
</dbReference>
<dbReference type="Gene3D" id="3.40.50.720">
    <property type="entry name" value="NAD(P)-binding Rossmann-like Domain"/>
    <property type="match status" value="1"/>
</dbReference>
<dbReference type="InterPro" id="IPR043906">
    <property type="entry name" value="Gfo/Idh/MocA_OxRdtase_bact_C"/>
</dbReference>
<dbReference type="AlphaFoldDB" id="A0A3B0CAD6"/>
<proteinExistence type="predicted"/>
<dbReference type="Proteomes" id="UP000276603">
    <property type="component" value="Unassembled WGS sequence"/>
</dbReference>
<reference evidence="4 5" key="1">
    <citation type="submission" date="2018-10" db="EMBL/GenBank/DDBJ databases">
        <title>Ulvibacterium marinum gen. nov., sp. nov., a novel marine bacterium of the family Flavobacteriaceae, isolated from a culture of the green alga Ulva prolifera.</title>
        <authorList>
            <person name="Zhang Z."/>
        </authorList>
    </citation>
    <scope>NUCLEOTIDE SEQUENCE [LARGE SCALE GENOMIC DNA]</scope>
    <source>
        <strain evidence="4 5">CCMM003</strain>
    </source>
</reference>
<dbReference type="OrthoDB" id="726883at2"/>
<dbReference type="PANTHER" id="PTHR43818">
    <property type="entry name" value="BCDNA.GH03377"/>
    <property type="match status" value="1"/>
</dbReference>
<evidence type="ECO:0000259" key="3">
    <source>
        <dbReference type="Pfam" id="PF19051"/>
    </source>
</evidence>
<sequence>MQKSNSSSKKSQKSDHQISRRKFISRTTLAAGAVSIIPRHVLGRGFIAPSDKINLGFIGLGKQTMGLARVFLENTKDAQIVAGSDVWTTKNDWFKGYVEQMYAEKRQQTGYKGVRTTGYYKEILDRKDVDAVIIATPDHWHAIQAIDAMNAGKDIFCEKPMTQRIREGIDMVETARSTERIVQVGSMQRSWEKFRRACELVRNGYVGEISKVLVNVGDPAIPFNMETEPTPKEVDWNAWCGPAPLLPYNHRLSPPTSDPFFPDWRKFEETGGGILTDWGAHMFDIAQWGLGMDHTGPVRYIPPKDRSAVRGMRMFYENGVEMVHEDFEKGWGVRFIGSEGTLDVSRSYLETDPKKILTAELKDSDTRLYNSNENHYQDWLDAIKNRTQPICDVETGHRSATIGNICNIGYDLGRTLEWDPVEQHFKGDAEANALMNRVSREF</sequence>
<accession>A0A3B0CAD6</accession>
<keyword evidence="5" id="KW-1185">Reference proteome</keyword>
<dbReference type="InterPro" id="IPR000683">
    <property type="entry name" value="Gfo/Idh/MocA-like_OxRdtase_N"/>
</dbReference>
<evidence type="ECO:0000256" key="1">
    <source>
        <dbReference type="SAM" id="MobiDB-lite"/>
    </source>
</evidence>
<evidence type="ECO:0000313" key="4">
    <source>
        <dbReference type="EMBL" id="RKN80889.1"/>
    </source>
</evidence>
<evidence type="ECO:0000259" key="2">
    <source>
        <dbReference type="Pfam" id="PF01408"/>
    </source>
</evidence>
<comment type="caution">
    <text evidence="4">The sequence shown here is derived from an EMBL/GenBank/DDBJ whole genome shotgun (WGS) entry which is preliminary data.</text>
</comment>
<dbReference type="SUPFAM" id="SSF51735">
    <property type="entry name" value="NAD(P)-binding Rossmann-fold domains"/>
    <property type="match status" value="1"/>
</dbReference>
<dbReference type="Pfam" id="PF19051">
    <property type="entry name" value="GFO_IDH_MocA_C2"/>
    <property type="match status" value="1"/>
</dbReference>
<dbReference type="GO" id="GO:0000166">
    <property type="term" value="F:nucleotide binding"/>
    <property type="evidence" value="ECO:0007669"/>
    <property type="project" value="InterPro"/>
</dbReference>
<organism evidence="4 5">
    <name type="scientific">Ulvibacterium marinum</name>
    <dbReference type="NCBI Taxonomy" id="2419782"/>
    <lineage>
        <taxon>Bacteria</taxon>
        <taxon>Pseudomonadati</taxon>
        <taxon>Bacteroidota</taxon>
        <taxon>Flavobacteriia</taxon>
        <taxon>Flavobacteriales</taxon>
        <taxon>Flavobacteriaceae</taxon>
        <taxon>Ulvibacterium</taxon>
    </lineage>
</organism>
<dbReference type="EMBL" id="RBCJ01000002">
    <property type="protein sequence ID" value="RKN80889.1"/>
    <property type="molecule type" value="Genomic_DNA"/>
</dbReference>
<gene>
    <name evidence="4" type="ORF">D7Z94_07970</name>
</gene>
<dbReference type="InterPro" id="IPR036291">
    <property type="entry name" value="NAD(P)-bd_dom_sf"/>
</dbReference>
<protein>
    <submittedName>
        <fullName evidence="4">Gfo/Idh/MocA family oxidoreductase</fullName>
    </submittedName>
</protein>
<dbReference type="PANTHER" id="PTHR43818:SF5">
    <property type="entry name" value="OXIDOREDUCTASE FAMILY PROTEIN"/>
    <property type="match status" value="1"/>
</dbReference>
<feature type="domain" description="Gfo/Idh/MocA-like oxidoreductase bacterial type C-terminal" evidence="3">
    <location>
        <begin position="224"/>
        <end position="440"/>
    </location>
</feature>
<dbReference type="SUPFAM" id="SSF55347">
    <property type="entry name" value="Glyceraldehyde-3-phosphate dehydrogenase-like, C-terminal domain"/>
    <property type="match status" value="1"/>
</dbReference>
<evidence type="ECO:0000313" key="5">
    <source>
        <dbReference type="Proteomes" id="UP000276603"/>
    </source>
</evidence>
<dbReference type="InterPro" id="IPR050463">
    <property type="entry name" value="Gfo/Idh/MocA_oxidrdct_glycsds"/>
</dbReference>
<dbReference type="Pfam" id="PF01408">
    <property type="entry name" value="GFO_IDH_MocA"/>
    <property type="match status" value="1"/>
</dbReference>
<feature type="domain" description="Gfo/Idh/MocA-like oxidoreductase N-terminal" evidence="2">
    <location>
        <begin position="53"/>
        <end position="185"/>
    </location>
</feature>
<feature type="region of interest" description="Disordered" evidence="1">
    <location>
        <begin position="1"/>
        <end position="20"/>
    </location>
</feature>
<dbReference type="RefSeq" id="WP_120711045.1">
    <property type="nucleotide sequence ID" value="NZ_RBCJ01000002.1"/>
</dbReference>
<name>A0A3B0CAD6_9FLAO</name>